<evidence type="ECO:0000256" key="1">
    <source>
        <dbReference type="SAM" id="MobiDB-lite"/>
    </source>
</evidence>
<keyword evidence="5" id="KW-1185">Reference proteome</keyword>
<proteinExistence type="predicted"/>
<dbReference type="Proteomes" id="UP001218638">
    <property type="component" value="Chromosome"/>
</dbReference>
<evidence type="ECO:0000259" key="3">
    <source>
        <dbReference type="Pfam" id="PF03968"/>
    </source>
</evidence>
<dbReference type="Gene3D" id="2.60.450.10">
    <property type="entry name" value="Lipopolysaccharide (LPS) transport protein A like domain"/>
    <property type="match status" value="1"/>
</dbReference>
<dbReference type="Pfam" id="PF03968">
    <property type="entry name" value="LptD_N"/>
    <property type="match status" value="1"/>
</dbReference>
<dbReference type="RefSeq" id="WP_330927747.1">
    <property type="nucleotide sequence ID" value="NZ_CP119075.1"/>
</dbReference>
<feature type="domain" description="Organic solvent tolerance-like N-terminal" evidence="3">
    <location>
        <begin position="40"/>
        <end position="144"/>
    </location>
</feature>
<gene>
    <name evidence="4" type="ORF">PXH66_03365</name>
</gene>
<dbReference type="KEGG" id="slom:PXH66_03365"/>
<keyword evidence="2" id="KW-0732">Signal</keyword>
<organism evidence="4 5">
    <name type="scientific">Synoicihabitans lomoniglobus</name>
    <dbReference type="NCBI Taxonomy" id="2909285"/>
    <lineage>
        <taxon>Bacteria</taxon>
        <taxon>Pseudomonadati</taxon>
        <taxon>Verrucomicrobiota</taxon>
        <taxon>Opitutia</taxon>
        <taxon>Opitutales</taxon>
        <taxon>Opitutaceae</taxon>
        <taxon>Synoicihabitans</taxon>
    </lineage>
</organism>
<dbReference type="EMBL" id="CP119075">
    <property type="protein sequence ID" value="WED65886.1"/>
    <property type="molecule type" value="Genomic_DNA"/>
</dbReference>
<dbReference type="AlphaFoldDB" id="A0AAF0CPX6"/>
<feature type="signal peptide" evidence="2">
    <location>
        <begin position="1"/>
        <end position="20"/>
    </location>
</feature>
<sequence>MNFRHLLLFAVGLISALAISAQETVQETVLEADDLVMTSTATETRALCVGNVKLTGTNMSISCDRLEIVAARTGDTDATIGELNGFKFLLATGHVRLVQGDREATCGRAEVLPAEQKVVLYEDPMVIDHSSDFIAAGSQITLYRGQRKLEVKHPKLTGPPIQDLGPEAQKALGETAPDPQN</sequence>
<name>A0AAF0CPX6_9BACT</name>
<feature type="chain" id="PRO_5041936925" evidence="2">
    <location>
        <begin position="21"/>
        <end position="181"/>
    </location>
</feature>
<evidence type="ECO:0000313" key="4">
    <source>
        <dbReference type="EMBL" id="WED65886.1"/>
    </source>
</evidence>
<evidence type="ECO:0000313" key="5">
    <source>
        <dbReference type="Proteomes" id="UP001218638"/>
    </source>
</evidence>
<feature type="region of interest" description="Disordered" evidence="1">
    <location>
        <begin position="153"/>
        <end position="181"/>
    </location>
</feature>
<protein>
    <submittedName>
        <fullName evidence="4">LptA/OstA family protein</fullName>
    </submittedName>
</protein>
<evidence type="ECO:0000256" key="2">
    <source>
        <dbReference type="SAM" id="SignalP"/>
    </source>
</evidence>
<dbReference type="InterPro" id="IPR005653">
    <property type="entry name" value="OstA-like_N"/>
</dbReference>
<reference evidence="4" key="1">
    <citation type="submission" date="2023-03" db="EMBL/GenBank/DDBJ databases">
        <title>Lomoglobus Profundus gen. nov., sp. nov., a novel member of the phylum Verrucomicrobia, isolated from deep-marine sediment of South China Sea.</title>
        <authorList>
            <person name="Ahmad T."/>
            <person name="Ishaq S.E."/>
            <person name="Wang F."/>
        </authorList>
    </citation>
    <scope>NUCLEOTIDE SEQUENCE</scope>
    <source>
        <strain evidence="4">LMO-M01</strain>
    </source>
</reference>
<accession>A0AAF0CPX6</accession>